<keyword evidence="5 16" id="KW-0138">CF(0)</keyword>
<keyword evidence="11 16" id="KW-0066">ATP synthesis</keyword>
<keyword evidence="6 16" id="KW-0812">Transmembrane</keyword>
<evidence type="ECO:0000256" key="6">
    <source>
        <dbReference type="ARBA" id="ARBA00022692"/>
    </source>
</evidence>
<dbReference type="NCBIfam" id="TIGR01144">
    <property type="entry name" value="ATP_synt_b"/>
    <property type="match status" value="1"/>
</dbReference>
<dbReference type="KEGG" id="hcs:FF32_06105"/>
<evidence type="ECO:0000256" key="13">
    <source>
        <dbReference type="ARBA" id="ARBA00025614"/>
    </source>
</evidence>
<evidence type="ECO:0000256" key="15">
    <source>
        <dbReference type="ARBA" id="ARBA00037847"/>
    </source>
</evidence>
<comment type="subunit">
    <text evidence="16">F-type ATPases have 2 components, F(1) - the catalytic core - and F(0) - the membrane proton channel. F(1) has five subunits: alpha(3), beta(3), gamma(1), delta(1), epsilon(1). F(0) has three main subunits: a(1), b(2) and c(10-14). The alpha and beta chains form an alternating ring which encloses part of the gamma chain. F(1) is attached to F(0) by a central stalk formed by the gamma and epsilon chains, while a peripheral stalk is formed by the delta and b chains.</text>
</comment>
<dbReference type="GO" id="GO:0012505">
    <property type="term" value="C:endomembrane system"/>
    <property type="evidence" value="ECO:0007669"/>
    <property type="project" value="UniProtKB-SubCell"/>
</dbReference>
<comment type="caution">
    <text evidence="18">The sequence shown here is derived from an EMBL/GenBank/DDBJ whole genome shotgun (WGS) entry which is preliminary data.</text>
</comment>
<feature type="transmembrane region" description="Helical" evidence="16">
    <location>
        <begin position="7"/>
        <end position="26"/>
    </location>
</feature>
<protein>
    <recommendedName>
        <fullName evidence="16">ATP synthase subunit b</fullName>
    </recommendedName>
    <alternativeName>
        <fullName evidence="16">ATP synthase F(0) sector subunit b</fullName>
    </alternativeName>
    <alternativeName>
        <fullName evidence="16">ATPase subunit I</fullName>
    </alternativeName>
    <alternativeName>
        <fullName evidence="16">F-type ATPase subunit b</fullName>
        <shortName evidence="16">F-ATPase subunit b</shortName>
    </alternativeName>
</protein>
<keyword evidence="8 16" id="KW-1133">Transmembrane helix</keyword>
<evidence type="ECO:0000256" key="17">
    <source>
        <dbReference type="RuleBase" id="RU003848"/>
    </source>
</evidence>
<dbReference type="PANTHER" id="PTHR33445">
    <property type="entry name" value="ATP SYNTHASE SUBUNIT B', CHLOROPLASTIC"/>
    <property type="match status" value="1"/>
</dbReference>
<evidence type="ECO:0000256" key="3">
    <source>
        <dbReference type="ARBA" id="ARBA00022475"/>
    </source>
</evidence>
<accession>A0A060B5E6</accession>
<evidence type="ECO:0000256" key="10">
    <source>
        <dbReference type="ARBA" id="ARBA00023136"/>
    </source>
</evidence>
<organism evidence="18">
    <name type="scientific">Halomonas campaniensis</name>
    <dbReference type="NCBI Taxonomy" id="213554"/>
    <lineage>
        <taxon>Bacteria</taxon>
        <taxon>Pseudomonadati</taxon>
        <taxon>Pseudomonadota</taxon>
        <taxon>Gammaproteobacteria</taxon>
        <taxon>Oceanospirillales</taxon>
        <taxon>Halomonadaceae</taxon>
        <taxon>Halomonas</taxon>
    </lineage>
</organism>
<comment type="function">
    <text evidence="13">Component of the F(0) channel, it forms part of the peripheral stalk, linking F(1) to F(0). The b'-subunit is a diverged and duplicated form of b found in plants and photosynthetic bacteria.</text>
</comment>
<keyword evidence="2 16" id="KW-0813">Transport</keyword>
<dbReference type="CDD" id="cd06503">
    <property type="entry name" value="ATP-synt_Fo_b"/>
    <property type="match status" value="1"/>
</dbReference>
<dbReference type="EMBL" id="DOTR01000072">
    <property type="protein sequence ID" value="HCA03061.1"/>
    <property type="molecule type" value="Genomic_DNA"/>
</dbReference>
<dbReference type="InterPro" id="IPR028987">
    <property type="entry name" value="ATP_synth_B-like_membr_sf"/>
</dbReference>
<evidence type="ECO:0000256" key="2">
    <source>
        <dbReference type="ARBA" id="ARBA00022448"/>
    </source>
</evidence>
<dbReference type="HAMAP" id="MF_01398">
    <property type="entry name" value="ATP_synth_b_bprime"/>
    <property type="match status" value="1"/>
</dbReference>
<name>A0A060B5E6_9GAMM</name>
<dbReference type="SUPFAM" id="SSF81573">
    <property type="entry name" value="F1F0 ATP synthase subunit B, membrane domain"/>
    <property type="match status" value="1"/>
</dbReference>
<reference evidence="18" key="1">
    <citation type="journal article" date="2018" name="Nat. Biotechnol.">
        <title>A standardized bacterial taxonomy based on genome phylogeny substantially revises the tree of life.</title>
        <authorList>
            <person name="Parks D.H."/>
            <person name="Chuvochina M."/>
            <person name="Waite D.W."/>
            <person name="Rinke C."/>
            <person name="Skarshewski A."/>
            <person name="Chaumeil P.A."/>
            <person name="Hugenholtz P."/>
        </authorList>
    </citation>
    <scope>NUCLEOTIDE SEQUENCE [LARGE SCALE GENOMIC DNA]</scope>
    <source>
        <strain evidence="18">UBA11284</strain>
    </source>
</reference>
<evidence type="ECO:0000256" key="7">
    <source>
        <dbReference type="ARBA" id="ARBA00022781"/>
    </source>
</evidence>
<evidence type="ECO:0000256" key="12">
    <source>
        <dbReference type="ARBA" id="ARBA00025198"/>
    </source>
</evidence>
<dbReference type="InterPro" id="IPR050059">
    <property type="entry name" value="ATP_synthase_B_chain"/>
</dbReference>
<dbReference type="GO" id="GO:0046933">
    <property type="term" value="F:proton-transporting ATP synthase activity, rotational mechanism"/>
    <property type="evidence" value="ECO:0007669"/>
    <property type="project" value="UniProtKB-UniRule"/>
</dbReference>
<evidence type="ECO:0000256" key="16">
    <source>
        <dbReference type="HAMAP-Rule" id="MF_01398"/>
    </source>
</evidence>
<dbReference type="GO" id="GO:0016787">
    <property type="term" value="F:hydrolase activity"/>
    <property type="evidence" value="ECO:0007669"/>
    <property type="project" value="UniProtKB-KW"/>
</dbReference>
<evidence type="ECO:0000256" key="1">
    <source>
        <dbReference type="ARBA" id="ARBA00005513"/>
    </source>
</evidence>
<dbReference type="GO" id="GO:0005886">
    <property type="term" value="C:plasma membrane"/>
    <property type="evidence" value="ECO:0007669"/>
    <property type="project" value="UniProtKB-SubCell"/>
</dbReference>
<keyword evidence="4" id="KW-0997">Cell inner membrane</keyword>
<dbReference type="GO" id="GO:0045259">
    <property type="term" value="C:proton-transporting ATP synthase complex"/>
    <property type="evidence" value="ECO:0007669"/>
    <property type="project" value="UniProtKB-KW"/>
</dbReference>
<keyword evidence="7 16" id="KW-0375">Hydrogen ion transport</keyword>
<keyword evidence="18" id="KW-0378">Hydrolase</keyword>
<evidence type="ECO:0000256" key="11">
    <source>
        <dbReference type="ARBA" id="ARBA00023310"/>
    </source>
</evidence>
<dbReference type="NCBIfam" id="NF004413">
    <property type="entry name" value="PRK05759.1-4"/>
    <property type="match status" value="1"/>
</dbReference>
<dbReference type="InterPro" id="IPR005864">
    <property type="entry name" value="ATP_synth_F0_bsu_bac"/>
</dbReference>
<evidence type="ECO:0000256" key="5">
    <source>
        <dbReference type="ARBA" id="ARBA00022547"/>
    </source>
</evidence>
<dbReference type="RefSeq" id="WP_038479857.1">
    <property type="nucleotide sequence ID" value="NZ_JAWXXT010000001.1"/>
</dbReference>
<dbReference type="OrthoDB" id="9788020at2"/>
<dbReference type="HOGENOM" id="CLU_079215_4_5_6"/>
<evidence type="ECO:0000256" key="14">
    <source>
        <dbReference type="ARBA" id="ARBA00026054"/>
    </source>
</evidence>
<dbReference type="FunFam" id="1.20.5.620:FF:000001">
    <property type="entry name" value="ATP synthase subunit b"/>
    <property type="match status" value="1"/>
</dbReference>
<comment type="subunit">
    <text evidence="14">F-type ATPases have 2 components, F(1) - the catalytic core - and F(0) - the membrane proton channel. F(1) has five subunits: alpha(3), beta(3), gamma(1), delta(1), epsilon(1). F(0) has four main subunits: a(1), b(2) and c(10-14). The alpha and beta chains form an alternating ring which encloses part of the gamma chain. F(1) is attached to F(0) by a central stalk formed by the gamma and epsilon chains, while a peripheral stalk is formed by the delta and b chains.</text>
</comment>
<dbReference type="Pfam" id="PF00430">
    <property type="entry name" value="ATP-synt_B"/>
    <property type="match status" value="1"/>
</dbReference>
<keyword evidence="9 16" id="KW-0406">Ion transport</keyword>
<gene>
    <name evidence="16" type="primary">atpF</name>
    <name evidence="18" type="ORF">DEO68_12995</name>
</gene>
<evidence type="ECO:0000313" key="18">
    <source>
        <dbReference type="EMBL" id="HCA03061.1"/>
    </source>
</evidence>
<dbReference type="AlphaFoldDB" id="A0A060B5E6"/>
<evidence type="ECO:0000256" key="4">
    <source>
        <dbReference type="ARBA" id="ARBA00022519"/>
    </source>
</evidence>
<dbReference type="GO" id="GO:0046961">
    <property type="term" value="F:proton-transporting ATPase activity, rotational mechanism"/>
    <property type="evidence" value="ECO:0007669"/>
    <property type="project" value="TreeGrafter"/>
</dbReference>
<dbReference type="PANTHER" id="PTHR33445:SF1">
    <property type="entry name" value="ATP SYNTHASE SUBUNIT B"/>
    <property type="match status" value="1"/>
</dbReference>
<comment type="subcellular location">
    <subcellularLocation>
        <location evidence="16">Cell membrane</location>
        <topology evidence="16">Single-pass membrane protein</topology>
    </subcellularLocation>
    <subcellularLocation>
        <location evidence="15">Endomembrane system</location>
        <topology evidence="15">Single-pass membrane protein</topology>
    </subcellularLocation>
</comment>
<comment type="similarity">
    <text evidence="1 16 17">Belongs to the ATPase B chain family.</text>
</comment>
<dbReference type="NCBIfam" id="NF004411">
    <property type="entry name" value="PRK05759.1-2"/>
    <property type="match status" value="1"/>
</dbReference>
<proteinExistence type="inferred from homology"/>
<evidence type="ECO:0000256" key="9">
    <source>
        <dbReference type="ARBA" id="ARBA00023065"/>
    </source>
</evidence>
<keyword evidence="3 16" id="KW-1003">Cell membrane</keyword>
<dbReference type="InterPro" id="IPR002146">
    <property type="entry name" value="ATP_synth_b/b'su_bac/chlpt"/>
</dbReference>
<comment type="function">
    <text evidence="12 16">F(1)F(0) ATP synthase produces ATP from ADP in the presence of a proton or sodium gradient. F-type ATPases consist of two structural domains, F(1) containing the extramembraneous catalytic core and F(0) containing the membrane proton channel, linked together by a central stalk and a peripheral stalk. During catalysis, ATP synthesis in the catalytic domain of F(1) is coupled via a rotary mechanism of the central stalk subunits to proton translocation.</text>
</comment>
<evidence type="ECO:0000256" key="8">
    <source>
        <dbReference type="ARBA" id="ARBA00022989"/>
    </source>
</evidence>
<sequence>MNINMTLIGQTIAFAIFVWFCIKYVWPPISNALHERQKKIADGLDAASRATRDLELAQERAEQTLRESKEQASQILEQANKRSAQMVEEAREQARAEGERLMVSARSEIEQEVNRAKDELRAQVSHLAIIGAERVLEASVDEKAHRKLLDELAAEL</sequence>
<keyword evidence="10 16" id="KW-0472">Membrane</keyword>
<dbReference type="Gene3D" id="1.20.5.620">
    <property type="entry name" value="F1F0 ATP synthase subunit B, membrane domain"/>
    <property type="match status" value="1"/>
</dbReference>